<feature type="compositionally biased region" description="Basic and acidic residues" evidence="2">
    <location>
        <begin position="43"/>
        <end position="55"/>
    </location>
</feature>
<dbReference type="Pfam" id="PF21054">
    <property type="entry name" value="RUBC_PIKBD"/>
    <property type="match status" value="2"/>
</dbReference>
<feature type="compositionally biased region" description="Acidic residues" evidence="2">
    <location>
        <begin position="62"/>
        <end position="71"/>
    </location>
</feature>
<evidence type="ECO:0000313" key="4">
    <source>
        <dbReference type="Ensembl" id="ENSHHUP00000002563.1"/>
    </source>
</evidence>
<dbReference type="GO" id="GO:0000421">
    <property type="term" value="C:autophagosome membrane"/>
    <property type="evidence" value="ECO:0007669"/>
    <property type="project" value="TreeGrafter"/>
</dbReference>
<accession>A0A4W5JDC2</accession>
<protein>
    <submittedName>
        <fullName evidence="4">Rubicon like autophagy enhancer</fullName>
    </submittedName>
</protein>
<sequence>MDSQNIKKVVSRGTASPLLKSNYVSWYVDTVPTSLYLSQPHGHCTDTESSGEEKSIGQSSHDDDDDDDDDDGHFKSNEAPGSYSNREDTSLLTPGDDQYHLPRSSPVISRRRKSLTWHGDTGLSLSALPPTTVAPLGLSSDAPSTSDRYHLHLTEPPLAAERSTGTVEAESTPCHCPTISQSDKPRYVSISANLNRLLTSGLHLPFRGPQGPRLDQEEGPRLRSTSDAHPQLVPIKDKRSSDITHCSADMCKTGCDLDKENAHFIVVDMVLEALEGVKWAVSLSQKSCGAMGNHIEASEDSGAQICTHPSKTHSLVSTDSGYEGCGANNRPITRGANMSFKSSLGFPIMRCTAEGLAQQLVCDFRKQWFPTQELKRGRQSIRTSLQELPGGFCMVSDASLSLSEEIRQRTRMRGTLNWAPPRFQIIFSVHPTQRRSEVVASQHFLCAGCGTEIEPRYIKKLRYCEYLSKYFCDCCHGGAESVIPGRVLTQWDFGRYPVSDFSKQLLDSVWHQPLFDLTCVGKTLYSRVRELDRFRDLQEQLLGIKRLLKACRLSEGVLKEFEQLSDHLTQEPHLYSMDDLLRVKRGQLVPLARAVFRVAIAHVESCQVCLARGFICEFCKQKDVLFPFQSETCTRCQVCKACFHKDCFRDEECPKCARIQCRKKLMDKFCL</sequence>
<proteinExistence type="predicted"/>
<dbReference type="PANTHER" id="PTHR45971">
    <property type="entry name" value="PHOX (PX) DOMAIN-CONTAINING PROTEIN"/>
    <property type="match status" value="1"/>
</dbReference>
<keyword evidence="1" id="KW-0072">Autophagy</keyword>
<reference evidence="5" key="1">
    <citation type="submission" date="2018-06" db="EMBL/GenBank/DDBJ databases">
        <title>Genome assembly of Danube salmon.</title>
        <authorList>
            <person name="Macqueen D.J."/>
            <person name="Gundappa M.K."/>
        </authorList>
    </citation>
    <scope>NUCLEOTIDE SEQUENCE [LARGE SCALE GENOMIC DNA]</scope>
</reference>
<dbReference type="Pfam" id="PF13901">
    <property type="entry name" value="RH_dom"/>
    <property type="match status" value="1"/>
</dbReference>
<dbReference type="GeneTree" id="ENSGT00940000160585"/>
<dbReference type="InterPro" id="IPR052428">
    <property type="entry name" value="Autophagy_HostDef_Reg"/>
</dbReference>
<dbReference type="Proteomes" id="UP000314982">
    <property type="component" value="Unassembled WGS sequence"/>
</dbReference>
<evidence type="ECO:0000313" key="5">
    <source>
        <dbReference type="Proteomes" id="UP000314982"/>
    </source>
</evidence>
<dbReference type="InterPro" id="IPR048569">
    <property type="entry name" value="RUBC_PIKBD"/>
</dbReference>
<feature type="domain" description="Rubicon Homology" evidence="3">
    <location>
        <begin position="462"/>
        <end position="663"/>
    </location>
</feature>
<reference evidence="4" key="3">
    <citation type="submission" date="2025-09" db="UniProtKB">
        <authorList>
            <consortium name="Ensembl"/>
        </authorList>
    </citation>
    <scope>IDENTIFICATION</scope>
</reference>
<evidence type="ECO:0000256" key="2">
    <source>
        <dbReference type="SAM" id="MobiDB-lite"/>
    </source>
</evidence>
<keyword evidence="5" id="KW-1185">Reference proteome</keyword>
<dbReference type="AlphaFoldDB" id="A0A4W5JDC2"/>
<dbReference type="PANTHER" id="PTHR45971:SF2">
    <property type="entry name" value="PROTEIN ASSOCIATED WITH UVRAG AS AUTOPHAGY ENHANCER"/>
    <property type="match status" value="1"/>
</dbReference>
<dbReference type="InterPro" id="IPR025258">
    <property type="entry name" value="RH_dom"/>
</dbReference>
<organism evidence="4 5">
    <name type="scientific">Hucho hucho</name>
    <name type="common">huchen</name>
    <dbReference type="NCBI Taxonomy" id="62062"/>
    <lineage>
        <taxon>Eukaryota</taxon>
        <taxon>Metazoa</taxon>
        <taxon>Chordata</taxon>
        <taxon>Craniata</taxon>
        <taxon>Vertebrata</taxon>
        <taxon>Euteleostomi</taxon>
        <taxon>Actinopterygii</taxon>
        <taxon>Neopterygii</taxon>
        <taxon>Teleostei</taxon>
        <taxon>Protacanthopterygii</taxon>
        <taxon>Salmoniformes</taxon>
        <taxon>Salmonidae</taxon>
        <taxon>Salmoninae</taxon>
        <taxon>Hucho</taxon>
    </lineage>
</organism>
<feature type="region of interest" description="Disordered" evidence="2">
    <location>
        <begin position="37"/>
        <end position="113"/>
    </location>
</feature>
<dbReference type="STRING" id="62062.ENSHHUP00000002563"/>
<dbReference type="Ensembl" id="ENSHHUT00000002654.1">
    <property type="protein sequence ID" value="ENSHHUP00000002563.1"/>
    <property type="gene ID" value="ENSHHUG00000001650.1"/>
</dbReference>
<dbReference type="GO" id="GO:0097352">
    <property type="term" value="P:autophagosome maturation"/>
    <property type="evidence" value="ECO:0007669"/>
    <property type="project" value="TreeGrafter"/>
</dbReference>
<dbReference type="SMART" id="SM01175">
    <property type="entry name" value="DUF4206"/>
    <property type="match status" value="1"/>
</dbReference>
<name>A0A4W5JDC2_9TELE</name>
<feature type="compositionally biased region" description="Basic and acidic residues" evidence="2">
    <location>
        <begin position="214"/>
        <end position="226"/>
    </location>
</feature>
<dbReference type="GO" id="GO:0061909">
    <property type="term" value="P:autophagosome-lysosome fusion"/>
    <property type="evidence" value="ECO:0007669"/>
    <property type="project" value="TreeGrafter"/>
</dbReference>
<feature type="region of interest" description="Disordered" evidence="2">
    <location>
        <begin position="205"/>
        <end position="230"/>
    </location>
</feature>
<evidence type="ECO:0000256" key="1">
    <source>
        <dbReference type="ARBA" id="ARBA00023006"/>
    </source>
</evidence>
<reference evidence="4" key="2">
    <citation type="submission" date="2025-08" db="UniProtKB">
        <authorList>
            <consortium name="Ensembl"/>
        </authorList>
    </citation>
    <scope>IDENTIFICATION</scope>
</reference>
<evidence type="ECO:0000259" key="3">
    <source>
        <dbReference type="SMART" id="SM01175"/>
    </source>
</evidence>
<dbReference type="GO" id="GO:0061910">
    <property type="term" value="P:autophagosome-endosome fusion"/>
    <property type="evidence" value="ECO:0007669"/>
    <property type="project" value="TreeGrafter"/>
</dbReference>
<dbReference type="GO" id="GO:1901981">
    <property type="term" value="F:phosphatidylinositol phosphate binding"/>
    <property type="evidence" value="ECO:0007669"/>
    <property type="project" value="TreeGrafter"/>
</dbReference>